<accession>U2MDG5</accession>
<evidence type="ECO:0000313" key="5">
    <source>
        <dbReference type="Proteomes" id="UP000016662"/>
    </source>
</evidence>
<evidence type="ECO:0000259" key="3">
    <source>
        <dbReference type="PROSITE" id="PS51766"/>
    </source>
</evidence>
<dbReference type="eggNOG" id="COG3266">
    <property type="taxonomic scope" value="Bacteria"/>
</dbReference>
<dbReference type="PANTHER" id="PTHR35606:SF4">
    <property type="entry name" value="CELLULOSE-BINDING FAMILY II PROTEIN"/>
    <property type="match status" value="1"/>
</dbReference>
<sequence length="496" mass="54804">MKKKWLSAAAAAVLSVCALVAPISVPNTVTPVAVQAASSGTTLADMPSAYQSAAEWILQNRIISEGSVKDWATIYDQIVAGNGTLKYVVKWQSKQTITLEQRKQLQTVLETAVNDWTDWLVGYENWPYTHVNVQIVGWAVLDQNCLLDLQPDETVYTTTIPADTSYITDGNMAVSELPTLEPIGDETRYRYIHWADQSYQYPDGYENRYDMYLQATQGMIDMGGFGYHWGQQLSDNAILGLIAGTSSMHILEHEMGHSFGLTDFYGGEGESDGFPPGGFPDGGTSIMMAGSSQTITNFDGWFFRYLWSYLAKEDGRFNLTAPSTTTTATTSETTAETTETTTTTVTTTVSETQPAYETVSFTDTISEIVPNTSVTFAEYGTFFFQGDSYYHGDESKNLSHYEAGDKISIQFTYDRESDMIQRVDALQLEENSHKVIGDVNADGQFTIADVVMVQKWLLGSGNVTDWTAGDYNADGQLNGLDLCSMKQALRKETQEA</sequence>
<dbReference type="HOGENOM" id="CLU_549668_0_0_9"/>
<evidence type="ECO:0000256" key="2">
    <source>
        <dbReference type="SAM" id="SignalP"/>
    </source>
</evidence>
<dbReference type="CDD" id="cd14256">
    <property type="entry name" value="Dockerin_I"/>
    <property type="match status" value="1"/>
</dbReference>
<dbReference type="InterPro" id="IPR036439">
    <property type="entry name" value="Dockerin_dom_sf"/>
</dbReference>
<proteinExistence type="predicted"/>
<dbReference type="Pfam" id="PF00404">
    <property type="entry name" value="Dockerin_1"/>
    <property type="match status" value="1"/>
</dbReference>
<dbReference type="InterPro" id="IPR016134">
    <property type="entry name" value="Dockerin_dom"/>
</dbReference>
<dbReference type="InterPro" id="IPR002105">
    <property type="entry name" value="Dockerin_1_rpt"/>
</dbReference>
<dbReference type="GO" id="GO:0000272">
    <property type="term" value="P:polysaccharide catabolic process"/>
    <property type="evidence" value="ECO:0007669"/>
    <property type="project" value="InterPro"/>
</dbReference>
<organism evidence="4 5">
    <name type="scientific">Ruminococcus callidus ATCC 27760</name>
    <dbReference type="NCBI Taxonomy" id="411473"/>
    <lineage>
        <taxon>Bacteria</taxon>
        <taxon>Bacillati</taxon>
        <taxon>Bacillota</taxon>
        <taxon>Clostridia</taxon>
        <taxon>Eubacteriales</taxon>
        <taxon>Oscillospiraceae</taxon>
        <taxon>Ruminococcus</taxon>
    </lineage>
</organism>
<dbReference type="Proteomes" id="UP000016662">
    <property type="component" value="Unassembled WGS sequence"/>
</dbReference>
<keyword evidence="2" id="KW-0732">Signal</keyword>
<dbReference type="OrthoDB" id="4816645at2"/>
<dbReference type="PANTHER" id="PTHR35606">
    <property type="entry name" value="CELLULOSE-BINDING FAMILY II PROTEIN"/>
    <property type="match status" value="1"/>
</dbReference>
<dbReference type="RefSeq" id="WP_021681865.1">
    <property type="nucleotide sequence ID" value="NZ_KI260389.1"/>
</dbReference>
<dbReference type="PROSITE" id="PS51766">
    <property type="entry name" value="DOCKERIN"/>
    <property type="match status" value="1"/>
</dbReference>
<protein>
    <submittedName>
        <fullName evidence="4">Dockerin type I repeat-containing domain protein</fullName>
    </submittedName>
</protein>
<gene>
    <name evidence="4" type="ORF">RUMCAL_00248</name>
</gene>
<dbReference type="SUPFAM" id="SSF63446">
    <property type="entry name" value="Type I dockerin domain"/>
    <property type="match status" value="1"/>
</dbReference>
<dbReference type="Gene3D" id="1.10.1330.10">
    <property type="entry name" value="Dockerin domain"/>
    <property type="match status" value="1"/>
</dbReference>
<feature type="domain" description="Dockerin" evidence="3">
    <location>
        <begin position="432"/>
        <end position="496"/>
    </location>
</feature>
<keyword evidence="5" id="KW-1185">Reference proteome</keyword>
<feature type="compositionally biased region" description="Low complexity" evidence="1">
    <location>
        <begin position="324"/>
        <end position="339"/>
    </location>
</feature>
<reference evidence="4 5" key="1">
    <citation type="submission" date="2013-07" db="EMBL/GenBank/DDBJ databases">
        <authorList>
            <person name="Weinstock G."/>
            <person name="Sodergren E."/>
            <person name="Wylie T."/>
            <person name="Fulton L."/>
            <person name="Fulton R."/>
            <person name="Fronick C."/>
            <person name="O'Laughlin M."/>
            <person name="Godfrey J."/>
            <person name="Miner T."/>
            <person name="Herter B."/>
            <person name="Appelbaum E."/>
            <person name="Cordes M."/>
            <person name="Lek S."/>
            <person name="Wollam A."/>
            <person name="Pepin K.H."/>
            <person name="Palsikar V.B."/>
            <person name="Mitreva M."/>
            <person name="Wilson R.K."/>
        </authorList>
    </citation>
    <scope>NUCLEOTIDE SEQUENCE [LARGE SCALE GENOMIC DNA]</scope>
    <source>
        <strain evidence="4 5">ATCC 27760</strain>
    </source>
</reference>
<name>U2MDG5_9FIRM</name>
<feature type="region of interest" description="Disordered" evidence="1">
    <location>
        <begin position="320"/>
        <end position="339"/>
    </location>
</feature>
<feature type="signal peptide" evidence="2">
    <location>
        <begin position="1"/>
        <end position="20"/>
    </location>
</feature>
<dbReference type="GO" id="GO:0004553">
    <property type="term" value="F:hydrolase activity, hydrolyzing O-glycosyl compounds"/>
    <property type="evidence" value="ECO:0007669"/>
    <property type="project" value="InterPro"/>
</dbReference>
<dbReference type="STRING" id="411473.RUMCAL_00248"/>
<comment type="caution">
    <text evidence="4">The sequence shown here is derived from an EMBL/GenBank/DDBJ whole genome shotgun (WGS) entry which is preliminary data.</text>
</comment>
<dbReference type="PATRIC" id="fig|411473.3.peg.217"/>
<evidence type="ECO:0000313" key="4">
    <source>
        <dbReference type="EMBL" id="ERJ97353.1"/>
    </source>
</evidence>
<evidence type="ECO:0000256" key="1">
    <source>
        <dbReference type="SAM" id="MobiDB-lite"/>
    </source>
</evidence>
<dbReference type="EMBL" id="AWVF01000030">
    <property type="protein sequence ID" value="ERJ97353.1"/>
    <property type="molecule type" value="Genomic_DNA"/>
</dbReference>
<feature type="chain" id="PRO_5039624436" evidence="2">
    <location>
        <begin position="21"/>
        <end position="496"/>
    </location>
</feature>
<dbReference type="AlphaFoldDB" id="U2MDG5"/>